<evidence type="ECO:0000313" key="3">
    <source>
        <dbReference type="Proteomes" id="UP000238479"/>
    </source>
</evidence>
<name>A0A2P6QCY2_ROSCH</name>
<keyword evidence="1" id="KW-1133">Transmembrane helix</keyword>
<protein>
    <submittedName>
        <fullName evidence="2">Uncharacterized protein</fullName>
    </submittedName>
</protein>
<dbReference type="Proteomes" id="UP000238479">
    <property type="component" value="Chromosome 5"/>
</dbReference>
<gene>
    <name evidence="2" type="ORF">RchiOBHm_Chr5g0041791</name>
</gene>
<keyword evidence="1" id="KW-0472">Membrane</keyword>
<sequence>MEPEAAVCGDELVMASSVIVGFGYTLIESFISILMFFGGSGTLNLVLSYTNVYGEFVTVGQCL</sequence>
<proteinExistence type="predicted"/>
<feature type="transmembrane region" description="Helical" evidence="1">
    <location>
        <begin position="12"/>
        <end position="37"/>
    </location>
</feature>
<organism evidence="2 3">
    <name type="scientific">Rosa chinensis</name>
    <name type="common">China rose</name>
    <dbReference type="NCBI Taxonomy" id="74649"/>
    <lineage>
        <taxon>Eukaryota</taxon>
        <taxon>Viridiplantae</taxon>
        <taxon>Streptophyta</taxon>
        <taxon>Embryophyta</taxon>
        <taxon>Tracheophyta</taxon>
        <taxon>Spermatophyta</taxon>
        <taxon>Magnoliopsida</taxon>
        <taxon>eudicotyledons</taxon>
        <taxon>Gunneridae</taxon>
        <taxon>Pentapetalae</taxon>
        <taxon>rosids</taxon>
        <taxon>fabids</taxon>
        <taxon>Rosales</taxon>
        <taxon>Rosaceae</taxon>
        <taxon>Rosoideae</taxon>
        <taxon>Rosoideae incertae sedis</taxon>
        <taxon>Rosa</taxon>
    </lineage>
</organism>
<dbReference type="Gramene" id="PRQ32022">
    <property type="protein sequence ID" value="PRQ32022"/>
    <property type="gene ID" value="RchiOBHm_Chr5g0041791"/>
</dbReference>
<accession>A0A2P6QCY2</accession>
<keyword evidence="1" id="KW-0812">Transmembrane</keyword>
<dbReference type="AlphaFoldDB" id="A0A2P6QCY2"/>
<comment type="caution">
    <text evidence="2">The sequence shown here is derived from an EMBL/GenBank/DDBJ whole genome shotgun (WGS) entry which is preliminary data.</text>
</comment>
<keyword evidence="3" id="KW-1185">Reference proteome</keyword>
<evidence type="ECO:0000313" key="2">
    <source>
        <dbReference type="EMBL" id="PRQ32022.1"/>
    </source>
</evidence>
<reference evidence="2 3" key="1">
    <citation type="journal article" date="2018" name="Nat. Genet.">
        <title>The Rosa genome provides new insights in the design of modern roses.</title>
        <authorList>
            <person name="Bendahmane M."/>
        </authorList>
    </citation>
    <scope>NUCLEOTIDE SEQUENCE [LARGE SCALE GENOMIC DNA]</scope>
    <source>
        <strain evidence="3">cv. Old Blush</strain>
    </source>
</reference>
<evidence type="ECO:0000256" key="1">
    <source>
        <dbReference type="SAM" id="Phobius"/>
    </source>
</evidence>
<dbReference type="EMBL" id="PDCK01000043">
    <property type="protein sequence ID" value="PRQ32022.1"/>
    <property type="molecule type" value="Genomic_DNA"/>
</dbReference>